<reference evidence="1 2" key="1">
    <citation type="submission" date="2018-05" db="EMBL/GenBank/DDBJ databases">
        <title>Genomic Encyclopedia of Type Strains, Phase IV (KMG-V): Genome sequencing to study the core and pangenomes of soil and plant-associated prokaryotes.</title>
        <authorList>
            <person name="Whitman W."/>
        </authorList>
    </citation>
    <scope>NUCLEOTIDE SEQUENCE [LARGE SCALE GENOMIC DNA]</scope>
    <source>
        <strain evidence="1 2">SIr-6563</strain>
    </source>
</reference>
<evidence type="ECO:0000313" key="1">
    <source>
        <dbReference type="EMBL" id="PXX14933.1"/>
    </source>
</evidence>
<sequence length="253" mass="27996">MMEVGQSLLAASDGKWFQANHHMACGNVRMLIADMIDIAALKGTDRTISDNLDGPTQLMFGALAMGQPQYVKPFHQVVFAGIDGGYGIRDGRMELSQLTTLRYAAFGLSIIGDWLGQPLDMDKHKLPRDPAWGLLVANWREPDPAKLLPILMGACDTHVERIAVTAREVDTQSAKYEFGSVFEAVYPAEILAVLRLREMIGLTNPESIDHPLMQTPYARITCRPGELPLQDELLDRFLATVRQRDPQVLPAGV</sequence>
<proteinExistence type="predicted"/>
<comment type="caution">
    <text evidence="1">The sequence shown here is derived from an EMBL/GenBank/DDBJ whole genome shotgun (WGS) entry which is preliminary data.</text>
</comment>
<name>A0ABX5MQB5_9BURK</name>
<accession>A0ABX5MQB5</accession>
<dbReference type="EMBL" id="QJJV01000011">
    <property type="protein sequence ID" value="PXX14933.1"/>
    <property type="molecule type" value="Genomic_DNA"/>
</dbReference>
<organism evidence="1 2">
    <name type="scientific">Paraburkholderia tropica</name>
    <dbReference type="NCBI Taxonomy" id="92647"/>
    <lineage>
        <taxon>Bacteria</taxon>
        <taxon>Pseudomonadati</taxon>
        <taxon>Pseudomonadota</taxon>
        <taxon>Betaproteobacteria</taxon>
        <taxon>Burkholderiales</taxon>
        <taxon>Burkholderiaceae</taxon>
        <taxon>Paraburkholderia</taxon>
    </lineage>
</organism>
<gene>
    <name evidence="1" type="ORF">C7400_111144</name>
</gene>
<keyword evidence="2" id="KW-1185">Reference proteome</keyword>
<protein>
    <submittedName>
        <fullName evidence="1">Uncharacterized protein</fullName>
    </submittedName>
</protein>
<evidence type="ECO:0000313" key="2">
    <source>
        <dbReference type="Proteomes" id="UP000247515"/>
    </source>
</evidence>
<dbReference type="Proteomes" id="UP000247515">
    <property type="component" value="Unassembled WGS sequence"/>
</dbReference>